<dbReference type="PRINTS" id="PR00753">
    <property type="entry name" value="ACCSYNTHASE"/>
</dbReference>
<evidence type="ECO:0000256" key="2">
    <source>
        <dbReference type="ARBA" id="ARBA00007441"/>
    </source>
</evidence>
<dbReference type="FunFam" id="3.40.640.10:FF:000033">
    <property type="entry name" value="Aspartate aminotransferase"/>
    <property type="match status" value="1"/>
</dbReference>
<dbReference type="SUPFAM" id="SSF53383">
    <property type="entry name" value="PLP-dependent transferases"/>
    <property type="match status" value="1"/>
</dbReference>
<evidence type="ECO:0000256" key="5">
    <source>
        <dbReference type="ARBA" id="ARBA00022898"/>
    </source>
</evidence>
<gene>
    <name evidence="8" type="ORF">E6H03_12520</name>
</gene>
<dbReference type="PANTHER" id="PTHR46383:SF1">
    <property type="entry name" value="ASPARTATE AMINOTRANSFERASE"/>
    <property type="match status" value="1"/>
</dbReference>
<dbReference type="CDD" id="cd00609">
    <property type="entry name" value="AAT_like"/>
    <property type="match status" value="1"/>
</dbReference>
<dbReference type="Gene3D" id="3.40.640.10">
    <property type="entry name" value="Type I PLP-dependent aspartate aminotransferase-like (Major domain)"/>
    <property type="match status" value="1"/>
</dbReference>
<dbReference type="GO" id="GO:0030170">
    <property type="term" value="F:pyridoxal phosphate binding"/>
    <property type="evidence" value="ECO:0007669"/>
    <property type="project" value="InterPro"/>
</dbReference>
<dbReference type="EC" id="2.6.1.-" evidence="6"/>
<dbReference type="PANTHER" id="PTHR46383">
    <property type="entry name" value="ASPARTATE AMINOTRANSFERASE"/>
    <property type="match status" value="1"/>
</dbReference>
<organism evidence="8 9">
    <name type="scientific">Candidatus Segetimicrobium genomatis</name>
    <dbReference type="NCBI Taxonomy" id="2569760"/>
    <lineage>
        <taxon>Bacteria</taxon>
        <taxon>Bacillati</taxon>
        <taxon>Candidatus Sysuimicrobiota</taxon>
        <taxon>Candidatus Sysuimicrobiia</taxon>
        <taxon>Candidatus Sysuimicrobiales</taxon>
        <taxon>Candidatus Segetimicrobiaceae</taxon>
        <taxon>Candidatus Segetimicrobium</taxon>
    </lineage>
</organism>
<evidence type="ECO:0000313" key="8">
    <source>
        <dbReference type="EMBL" id="TMI78192.1"/>
    </source>
</evidence>
<dbReference type="GO" id="GO:0008483">
    <property type="term" value="F:transaminase activity"/>
    <property type="evidence" value="ECO:0007669"/>
    <property type="project" value="UniProtKB-KW"/>
</dbReference>
<dbReference type="EMBL" id="VBAN01000441">
    <property type="protein sequence ID" value="TMI78192.1"/>
    <property type="molecule type" value="Genomic_DNA"/>
</dbReference>
<keyword evidence="4 6" id="KW-0808">Transferase</keyword>
<dbReference type="Pfam" id="PF00155">
    <property type="entry name" value="Aminotran_1_2"/>
    <property type="match status" value="1"/>
</dbReference>
<dbReference type="Gene3D" id="3.90.1150.10">
    <property type="entry name" value="Aspartate Aminotransferase, domain 1"/>
    <property type="match status" value="1"/>
</dbReference>
<evidence type="ECO:0000313" key="9">
    <source>
        <dbReference type="Proteomes" id="UP000318093"/>
    </source>
</evidence>
<keyword evidence="5" id="KW-0663">Pyridoxal phosphate</keyword>
<sequence length="393" mass="42844">MQRSSSVRAITPSMTIGMDDRARKLRREGVDVISFAAGEPDFDTPEVIKRAAIKAIQEGFTKYTSPAGIIELRQAVAKHLQDTYGAAYAPEEIVITAGGKPALYFTLRALCEPGDEVLVPVPAWVSYMEQVKLAGARPVFVPTGAEEDFQPRVDRVAPLVTPRTRAMLICSPHNPTGVVYTRETIAGLVELSRRREFTLLSDEIYESMVYDGARHHCLPGAWPEARDRIVLLNSMSKTYAMTGWRIGYAAAPRPMAEALTDVQGHLAGNPNSIAQRAALAALQEGVDPSEMVAEYDQRRRTIVARLNALPGVRCAMPRGAFYAFPDVRRLLGRPGGPATSIALCESLLEKAHVAVVPGEAFEGPGFLRFSYATSLPRIEEGIDRIARALAALS</sequence>
<dbReference type="AlphaFoldDB" id="A0A537J4C7"/>
<dbReference type="Proteomes" id="UP000318093">
    <property type="component" value="Unassembled WGS sequence"/>
</dbReference>
<reference evidence="8 9" key="1">
    <citation type="journal article" date="2019" name="Nat. Microbiol.">
        <title>Mediterranean grassland soil C-N compound turnover is dependent on rainfall and depth, and is mediated by genomically divergent microorganisms.</title>
        <authorList>
            <person name="Diamond S."/>
            <person name="Andeer P.F."/>
            <person name="Li Z."/>
            <person name="Crits-Christoph A."/>
            <person name="Burstein D."/>
            <person name="Anantharaman K."/>
            <person name="Lane K.R."/>
            <person name="Thomas B.C."/>
            <person name="Pan C."/>
            <person name="Northen T.R."/>
            <person name="Banfield J.F."/>
        </authorList>
    </citation>
    <scope>NUCLEOTIDE SEQUENCE [LARGE SCALE GENOMIC DNA]</scope>
    <source>
        <strain evidence="8">NP_6</strain>
    </source>
</reference>
<evidence type="ECO:0000259" key="7">
    <source>
        <dbReference type="Pfam" id="PF00155"/>
    </source>
</evidence>
<dbReference type="InterPro" id="IPR004838">
    <property type="entry name" value="NHTrfase_class1_PyrdxlP-BS"/>
</dbReference>
<evidence type="ECO:0000256" key="3">
    <source>
        <dbReference type="ARBA" id="ARBA00022576"/>
    </source>
</evidence>
<feature type="domain" description="Aminotransferase class I/classII large" evidence="7">
    <location>
        <begin position="31"/>
        <end position="385"/>
    </location>
</feature>
<evidence type="ECO:0000256" key="4">
    <source>
        <dbReference type="ARBA" id="ARBA00022679"/>
    </source>
</evidence>
<dbReference type="InterPro" id="IPR015421">
    <property type="entry name" value="PyrdxlP-dep_Trfase_major"/>
</dbReference>
<name>A0A537J4C7_9BACT</name>
<keyword evidence="3 6" id="KW-0032">Aminotransferase</keyword>
<comment type="similarity">
    <text evidence="2 6">Belongs to the class-I pyridoxal-phosphate-dependent aminotransferase family.</text>
</comment>
<dbReference type="InterPro" id="IPR004839">
    <property type="entry name" value="Aminotransferase_I/II_large"/>
</dbReference>
<evidence type="ECO:0000256" key="1">
    <source>
        <dbReference type="ARBA" id="ARBA00001933"/>
    </source>
</evidence>
<protein>
    <recommendedName>
        <fullName evidence="6">Aminotransferase</fullName>
        <ecNumber evidence="6">2.6.1.-</ecNumber>
    </recommendedName>
</protein>
<comment type="cofactor">
    <cofactor evidence="1 6">
        <name>pyridoxal 5'-phosphate</name>
        <dbReference type="ChEBI" id="CHEBI:597326"/>
    </cofactor>
</comment>
<dbReference type="InterPro" id="IPR050596">
    <property type="entry name" value="AspAT/PAT-like"/>
</dbReference>
<dbReference type="GO" id="GO:0006520">
    <property type="term" value="P:amino acid metabolic process"/>
    <property type="evidence" value="ECO:0007669"/>
    <property type="project" value="InterPro"/>
</dbReference>
<dbReference type="InterPro" id="IPR015422">
    <property type="entry name" value="PyrdxlP-dep_Trfase_small"/>
</dbReference>
<dbReference type="InterPro" id="IPR015424">
    <property type="entry name" value="PyrdxlP-dep_Trfase"/>
</dbReference>
<evidence type="ECO:0000256" key="6">
    <source>
        <dbReference type="RuleBase" id="RU000481"/>
    </source>
</evidence>
<comment type="caution">
    <text evidence="8">The sequence shown here is derived from an EMBL/GenBank/DDBJ whole genome shotgun (WGS) entry which is preliminary data.</text>
</comment>
<accession>A0A537J4C7</accession>
<proteinExistence type="inferred from homology"/>
<dbReference type="PROSITE" id="PS00105">
    <property type="entry name" value="AA_TRANSFER_CLASS_1"/>
    <property type="match status" value="1"/>
</dbReference>